<dbReference type="EMBL" id="CM004478">
    <property type="protein sequence ID" value="OCT71596.1"/>
    <property type="molecule type" value="Genomic_DNA"/>
</dbReference>
<accession>A0A974HBN7</accession>
<gene>
    <name evidence="1" type="ORF">XELAEV_18034574mg</name>
</gene>
<dbReference type="AlphaFoldDB" id="A0A974HBN7"/>
<reference evidence="2" key="1">
    <citation type="journal article" date="2016" name="Nature">
        <title>Genome evolution in the allotetraploid frog Xenopus laevis.</title>
        <authorList>
            <person name="Session A.M."/>
            <person name="Uno Y."/>
            <person name="Kwon T."/>
            <person name="Chapman J.A."/>
            <person name="Toyoda A."/>
            <person name="Takahashi S."/>
            <person name="Fukui A."/>
            <person name="Hikosaka A."/>
            <person name="Suzuki A."/>
            <person name="Kondo M."/>
            <person name="van Heeringen S.J."/>
            <person name="Quigley I."/>
            <person name="Heinz S."/>
            <person name="Ogino H."/>
            <person name="Ochi H."/>
            <person name="Hellsten U."/>
            <person name="Lyons J.B."/>
            <person name="Simakov O."/>
            <person name="Putnam N."/>
            <person name="Stites J."/>
            <person name="Kuroki Y."/>
            <person name="Tanaka T."/>
            <person name="Michiue T."/>
            <person name="Watanabe M."/>
            <person name="Bogdanovic O."/>
            <person name="Lister R."/>
            <person name="Georgiou G."/>
            <person name="Paranjpe S.S."/>
            <person name="van Kruijsbergen I."/>
            <person name="Shu S."/>
            <person name="Carlson J."/>
            <person name="Kinoshita T."/>
            <person name="Ohta Y."/>
            <person name="Mawaribuchi S."/>
            <person name="Jenkins J."/>
            <person name="Grimwood J."/>
            <person name="Schmutz J."/>
            <person name="Mitros T."/>
            <person name="Mozaffari S.V."/>
            <person name="Suzuki Y."/>
            <person name="Haramoto Y."/>
            <person name="Yamamoto T.S."/>
            <person name="Takagi C."/>
            <person name="Heald R."/>
            <person name="Miller K."/>
            <person name="Haudenschild C."/>
            <person name="Kitzman J."/>
            <person name="Nakayama T."/>
            <person name="Izutsu Y."/>
            <person name="Robert J."/>
            <person name="Fortriede J."/>
            <person name="Burns K."/>
            <person name="Lotay V."/>
            <person name="Karimi K."/>
            <person name="Yasuoka Y."/>
            <person name="Dichmann D.S."/>
            <person name="Flajnik M.F."/>
            <person name="Houston D.W."/>
            <person name="Shendure J."/>
            <person name="DuPasquier L."/>
            <person name="Vize P.D."/>
            <person name="Zorn A.M."/>
            <person name="Ito M."/>
            <person name="Marcotte E.M."/>
            <person name="Wallingford J.B."/>
            <person name="Ito Y."/>
            <person name="Asashima M."/>
            <person name="Ueno N."/>
            <person name="Matsuda Y."/>
            <person name="Veenstra G.J."/>
            <person name="Fujiyama A."/>
            <person name="Harland R.M."/>
            <person name="Taira M."/>
            <person name="Rokhsar D.S."/>
        </authorList>
    </citation>
    <scope>NUCLEOTIDE SEQUENCE [LARGE SCALE GENOMIC DNA]</scope>
    <source>
        <strain evidence="2">J</strain>
    </source>
</reference>
<organism evidence="1 2">
    <name type="scientific">Xenopus laevis</name>
    <name type="common">African clawed frog</name>
    <dbReference type="NCBI Taxonomy" id="8355"/>
    <lineage>
        <taxon>Eukaryota</taxon>
        <taxon>Metazoa</taxon>
        <taxon>Chordata</taxon>
        <taxon>Craniata</taxon>
        <taxon>Vertebrata</taxon>
        <taxon>Euteleostomi</taxon>
        <taxon>Amphibia</taxon>
        <taxon>Batrachia</taxon>
        <taxon>Anura</taxon>
        <taxon>Pipoidea</taxon>
        <taxon>Pipidae</taxon>
        <taxon>Xenopodinae</taxon>
        <taxon>Xenopus</taxon>
        <taxon>Xenopus</taxon>
    </lineage>
</organism>
<protein>
    <submittedName>
        <fullName evidence="1">Uncharacterized protein</fullName>
    </submittedName>
</protein>
<evidence type="ECO:0000313" key="2">
    <source>
        <dbReference type="Proteomes" id="UP000694892"/>
    </source>
</evidence>
<sequence>MINKCSLSDRPGKVAAPAGYLCSLLRNQPREMPSITSLNRDKIFFQIRGYLSQVTENGKQFYGTVINTTTPGT</sequence>
<name>A0A974HBN7_XENLA</name>
<evidence type="ECO:0000313" key="1">
    <source>
        <dbReference type="EMBL" id="OCT71596.1"/>
    </source>
</evidence>
<dbReference type="Proteomes" id="UP000694892">
    <property type="component" value="Chromosome 7L"/>
</dbReference>
<proteinExistence type="predicted"/>